<evidence type="ECO:0000256" key="7">
    <source>
        <dbReference type="SAM" id="Phobius"/>
    </source>
</evidence>
<dbReference type="PANTHER" id="PTHR43394">
    <property type="entry name" value="ATP-DEPENDENT PERMEASE MDL1, MITOCHONDRIAL"/>
    <property type="match status" value="1"/>
</dbReference>
<dbReference type="CDD" id="cd18544">
    <property type="entry name" value="ABC_6TM_TmrA_like"/>
    <property type="match status" value="1"/>
</dbReference>
<dbReference type="SUPFAM" id="SSF52540">
    <property type="entry name" value="P-loop containing nucleoside triphosphate hydrolases"/>
    <property type="match status" value="1"/>
</dbReference>
<dbReference type="InterPro" id="IPR027417">
    <property type="entry name" value="P-loop_NTPase"/>
</dbReference>
<keyword evidence="2 7" id="KW-0812">Transmembrane</keyword>
<keyword evidence="4 10" id="KW-0067">ATP-binding</keyword>
<feature type="domain" description="ABC transporter" evidence="8">
    <location>
        <begin position="357"/>
        <end position="591"/>
    </location>
</feature>
<gene>
    <name evidence="10" type="ORF">ACFQAV_03525</name>
</gene>
<dbReference type="Gene3D" id="1.20.1560.10">
    <property type="entry name" value="ABC transporter type 1, transmembrane domain"/>
    <property type="match status" value="1"/>
</dbReference>
<feature type="domain" description="ABC transmembrane type-1" evidence="9">
    <location>
        <begin position="40"/>
        <end position="323"/>
    </location>
</feature>
<feature type="transmembrane region" description="Helical" evidence="7">
    <location>
        <begin position="177"/>
        <end position="197"/>
    </location>
</feature>
<comment type="caution">
    <text evidence="10">The sequence shown here is derived from an EMBL/GenBank/DDBJ whole genome shotgun (WGS) entry which is preliminary data.</text>
</comment>
<dbReference type="InterPro" id="IPR039421">
    <property type="entry name" value="Type_1_exporter"/>
</dbReference>
<dbReference type="SUPFAM" id="SSF90123">
    <property type="entry name" value="ABC transporter transmembrane region"/>
    <property type="match status" value="1"/>
</dbReference>
<feature type="transmembrane region" description="Helical" evidence="7">
    <location>
        <begin position="75"/>
        <end position="94"/>
    </location>
</feature>
<dbReference type="GO" id="GO:0005524">
    <property type="term" value="F:ATP binding"/>
    <property type="evidence" value="ECO:0007669"/>
    <property type="project" value="UniProtKB-KW"/>
</dbReference>
<evidence type="ECO:0000313" key="10">
    <source>
        <dbReference type="EMBL" id="MFC6175889.1"/>
    </source>
</evidence>
<name>A0ABW1RIH6_9LACO</name>
<evidence type="ECO:0000259" key="9">
    <source>
        <dbReference type="PROSITE" id="PS50929"/>
    </source>
</evidence>
<accession>A0ABW1RIH6</accession>
<evidence type="ECO:0000256" key="5">
    <source>
        <dbReference type="ARBA" id="ARBA00022989"/>
    </source>
</evidence>
<evidence type="ECO:0000259" key="8">
    <source>
        <dbReference type="PROSITE" id="PS50893"/>
    </source>
</evidence>
<evidence type="ECO:0000256" key="6">
    <source>
        <dbReference type="ARBA" id="ARBA00023136"/>
    </source>
</evidence>
<evidence type="ECO:0000256" key="4">
    <source>
        <dbReference type="ARBA" id="ARBA00022840"/>
    </source>
</evidence>
<feature type="transmembrane region" description="Helical" evidence="7">
    <location>
        <begin position="149"/>
        <end position="171"/>
    </location>
</feature>
<dbReference type="CDD" id="cd03254">
    <property type="entry name" value="ABCC_Glucan_exporter_like"/>
    <property type="match status" value="1"/>
</dbReference>
<reference evidence="11" key="1">
    <citation type="journal article" date="2019" name="Int. J. Syst. Evol. Microbiol.">
        <title>The Global Catalogue of Microorganisms (GCM) 10K type strain sequencing project: providing services to taxonomists for standard genome sequencing and annotation.</title>
        <authorList>
            <consortium name="The Broad Institute Genomics Platform"/>
            <consortium name="The Broad Institute Genome Sequencing Center for Infectious Disease"/>
            <person name="Wu L."/>
            <person name="Ma J."/>
        </authorList>
    </citation>
    <scope>NUCLEOTIDE SEQUENCE [LARGE SCALE GENOMIC DNA]</scope>
    <source>
        <strain evidence="11">CCM 8927</strain>
    </source>
</reference>
<dbReference type="RefSeq" id="WP_137610911.1">
    <property type="nucleotide sequence ID" value="NZ_BJDF01000005.1"/>
</dbReference>
<dbReference type="PROSITE" id="PS50893">
    <property type="entry name" value="ABC_TRANSPORTER_2"/>
    <property type="match status" value="1"/>
</dbReference>
<keyword evidence="5 7" id="KW-1133">Transmembrane helix</keyword>
<dbReference type="Pfam" id="PF00005">
    <property type="entry name" value="ABC_tran"/>
    <property type="match status" value="1"/>
</dbReference>
<feature type="transmembrane region" description="Helical" evidence="7">
    <location>
        <begin position="38"/>
        <end position="55"/>
    </location>
</feature>
<dbReference type="PANTHER" id="PTHR43394:SF1">
    <property type="entry name" value="ATP-BINDING CASSETTE SUB-FAMILY B MEMBER 10, MITOCHONDRIAL"/>
    <property type="match status" value="1"/>
</dbReference>
<dbReference type="InterPro" id="IPR003593">
    <property type="entry name" value="AAA+_ATPase"/>
</dbReference>
<evidence type="ECO:0000256" key="3">
    <source>
        <dbReference type="ARBA" id="ARBA00022741"/>
    </source>
</evidence>
<dbReference type="Pfam" id="PF00664">
    <property type="entry name" value="ABC_membrane"/>
    <property type="match status" value="1"/>
</dbReference>
<keyword evidence="6 7" id="KW-0472">Membrane</keyword>
<keyword evidence="3" id="KW-0547">Nucleotide-binding</keyword>
<feature type="transmembrane region" description="Helical" evidence="7">
    <location>
        <begin position="262"/>
        <end position="285"/>
    </location>
</feature>
<keyword evidence="11" id="KW-1185">Reference proteome</keyword>
<dbReference type="Gene3D" id="3.40.50.300">
    <property type="entry name" value="P-loop containing nucleotide triphosphate hydrolases"/>
    <property type="match status" value="1"/>
</dbReference>
<dbReference type="Proteomes" id="UP001596288">
    <property type="component" value="Unassembled WGS sequence"/>
</dbReference>
<evidence type="ECO:0000313" key="11">
    <source>
        <dbReference type="Proteomes" id="UP001596288"/>
    </source>
</evidence>
<dbReference type="InterPro" id="IPR011527">
    <property type="entry name" value="ABC1_TM_dom"/>
</dbReference>
<proteinExistence type="predicted"/>
<dbReference type="PROSITE" id="PS50929">
    <property type="entry name" value="ABC_TM1F"/>
    <property type="match status" value="1"/>
</dbReference>
<dbReference type="InterPro" id="IPR003439">
    <property type="entry name" value="ABC_transporter-like_ATP-bd"/>
</dbReference>
<comment type="subcellular location">
    <subcellularLocation>
        <location evidence="1">Cell membrane</location>
        <topology evidence="1">Multi-pass membrane protein</topology>
    </subcellularLocation>
</comment>
<dbReference type="EMBL" id="JBHSSF010000010">
    <property type="protein sequence ID" value="MFC6175889.1"/>
    <property type="molecule type" value="Genomic_DNA"/>
</dbReference>
<organism evidence="10 11">
    <name type="scientific">Companilactobacillus huachuanensis</name>
    <dbReference type="NCBI Taxonomy" id="2559914"/>
    <lineage>
        <taxon>Bacteria</taxon>
        <taxon>Bacillati</taxon>
        <taxon>Bacillota</taxon>
        <taxon>Bacilli</taxon>
        <taxon>Lactobacillales</taxon>
        <taxon>Lactobacillaceae</taxon>
        <taxon>Companilactobacillus</taxon>
    </lineage>
</organism>
<dbReference type="SMART" id="SM00382">
    <property type="entry name" value="AAA"/>
    <property type="match status" value="1"/>
</dbReference>
<protein>
    <submittedName>
        <fullName evidence="10">ABC transporter ATP-binding protein</fullName>
    </submittedName>
</protein>
<evidence type="ECO:0000256" key="2">
    <source>
        <dbReference type="ARBA" id="ARBA00022692"/>
    </source>
</evidence>
<sequence length="599" mass="68215">MKDENKKTLDEIHSLTRKDQFRVLKRLFKFAGLFKKQFGIAAIFAIVLSVINVLLPRMLQYYMDHYLTNQSTGVQIIVIFAILYGIGTLIKAAVQFIEEFAFAMGAERTLEQIRSKLFHKLHALGLNYFDTTPAGSIVSRVTNDTKTLYNFWTLFLWILIAFFAMISAFIAMMSVNVTLALATALFVVILYLLIWLYQKLSFKIYQHLREYLSQINTKLNESLMGINIIQQFGQQQRMTAEFEDRNGAYFEMRNKMINVNAFLLYPTISLMFVLAELISLSGFGWQSMHMLVEAGVIYAFLSYQQNFFNPLGDVMNYMSFYQDGLVAGYRIMKLFDNETNAPAQNEDSKAAISEGKIEFRHVTFSYVPGKPVLKDVNFIVQPGQTVAFVGHTGSGKSSIINLLLRFYEFGEGQILIDDHDIRDYSTQELRQKLGLVIQEPYLFYGDIAKNIRMFDDKITDAQVEQAGQFVDADEFIQKLPGKYHAKVTERGASFSTGQRQLISFARTIVRNPKVLILDEATANIDPQTEQSITKGLSKMRDDRTTIAIAHRLSTVQDADQILVLSKGQIIERGTHEELLAAGGHYAELYELQAANETDL</sequence>
<dbReference type="InterPro" id="IPR036640">
    <property type="entry name" value="ABC1_TM_sf"/>
</dbReference>
<evidence type="ECO:0000256" key="1">
    <source>
        <dbReference type="ARBA" id="ARBA00004651"/>
    </source>
</evidence>